<protein>
    <submittedName>
        <fullName evidence="1">Uncharacterized protein</fullName>
    </submittedName>
</protein>
<gene>
    <name evidence="1" type="ORF">MHPYR_490026</name>
</gene>
<sequence>MLPLSSGGLTRTVLDYVNDPKAIDDAANCCPLAESLNARAPTWRWTADNSAAYLQNAAVGLGALGPQA</sequence>
<evidence type="ECO:0000313" key="1">
    <source>
        <dbReference type="EMBL" id="SBS77813.1"/>
    </source>
</evidence>
<accession>A0A1Y5PGN2</accession>
<dbReference type="EMBL" id="FLQS01000044">
    <property type="protein sequence ID" value="SBS77813.1"/>
    <property type="molecule type" value="Genomic_DNA"/>
</dbReference>
<organism evidence="1">
    <name type="scientific">uncultured Mycobacterium sp</name>
    <dbReference type="NCBI Taxonomy" id="171292"/>
    <lineage>
        <taxon>Bacteria</taxon>
        <taxon>Bacillati</taxon>
        <taxon>Actinomycetota</taxon>
        <taxon>Actinomycetes</taxon>
        <taxon>Mycobacteriales</taxon>
        <taxon>Mycobacteriaceae</taxon>
        <taxon>Mycobacterium</taxon>
        <taxon>environmental samples</taxon>
    </lineage>
</organism>
<dbReference type="AlphaFoldDB" id="A0A1Y5PGN2"/>
<name>A0A1Y5PGN2_9MYCO</name>
<reference evidence="1" key="1">
    <citation type="submission" date="2016-03" db="EMBL/GenBank/DDBJ databases">
        <authorList>
            <person name="Ploux O."/>
        </authorList>
    </citation>
    <scope>NUCLEOTIDE SEQUENCE</scope>
    <source>
        <strain evidence="1">UC10</strain>
    </source>
</reference>
<proteinExistence type="predicted"/>